<reference evidence="1 2" key="1">
    <citation type="submission" date="2024-09" db="EMBL/GenBank/DDBJ databases">
        <title>Nodulacao em especies de Leguminosae Basais da Amazonia e Caracterizacao dos Rizobios e Bacterias Associadas aos Nodulos.</title>
        <authorList>
            <person name="Jambeiro I.C.A."/>
            <person name="Lopes I.S."/>
            <person name="Aguiar E.R.G.R."/>
            <person name="Santos A.F.J."/>
            <person name="Dos Santos J.M.F."/>
            <person name="Gross E."/>
        </authorList>
    </citation>
    <scope>NUCLEOTIDE SEQUENCE [LARGE SCALE GENOMIC DNA]</scope>
    <source>
        <strain evidence="1 2">BRUESC1165</strain>
    </source>
</reference>
<protein>
    <recommendedName>
        <fullName evidence="3">DUF3606 domain-containing protein</fullName>
    </recommendedName>
</protein>
<evidence type="ECO:0000313" key="1">
    <source>
        <dbReference type="EMBL" id="MFC1456080.1"/>
    </source>
</evidence>
<accession>A0ABV6Y4H8</accession>
<dbReference type="RefSeq" id="WP_203275069.1">
    <property type="nucleotide sequence ID" value="NZ_JAFBID010000092.1"/>
</dbReference>
<dbReference type="Proteomes" id="UP001593940">
    <property type="component" value="Unassembled WGS sequence"/>
</dbReference>
<gene>
    <name evidence="1" type="ORF">ACETIH_04940</name>
</gene>
<sequence>MPTPKKKPSSVRTSLRIEPPTLEEAIYAAQGLTDNIDDQVEIAARLMGLSEVDVRAAILKVAITKPRISIRPPAQARFAAGRQPVVVERRASRILIR</sequence>
<comment type="caution">
    <text evidence="1">The sequence shown here is derived from an EMBL/GenBank/DDBJ whole genome shotgun (WGS) entry which is preliminary data.</text>
</comment>
<proteinExistence type="predicted"/>
<evidence type="ECO:0008006" key="3">
    <source>
        <dbReference type="Google" id="ProtNLM"/>
    </source>
</evidence>
<organism evidence="1 2">
    <name type="scientific">Microvirga arabica</name>
    <dbReference type="NCBI Taxonomy" id="1128671"/>
    <lineage>
        <taxon>Bacteria</taxon>
        <taxon>Pseudomonadati</taxon>
        <taxon>Pseudomonadota</taxon>
        <taxon>Alphaproteobacteria</taxon>
        <taxon>Hyphomicrobiales</taxon>
        <taxon>Methylobacteriaceae</taxon>
        <taxon>Microvirga</taxon>
    </lineage>
</organism>
<evidence type="ECO:0000313" key="2">
    <source>
        <dbReference type="Proteomes" id="UP001593940"/>
    </source>
</evidence>
<keyword evidence="2" id="KW-1185">Reference proteome</keyword>
<dbReference type="EMBL" id="JBHOMY010000011">
    <property type="protein sequence ID" value="MFC1456080.1"/>
    <property type="molecule type" value="Genomic_DNA"/>
</dbReference>
<name>A0ABV6Y4H8_9HYPH</name>